<evidence type="ECO:0000313" key="2">
    <source>
        <dbReference type="EMBL" id="MFD2056840.1"/>
    </source>
</evidence>
<organism evidence="2 3">
    <name type="scientific">Mesorhizobium calcicola</name>
    <dbReference type="NCBI Taxonomy" id="1300310"/>
    <lineage>
        <taxon>Bacteria</taxon>
        <taxon>Pseudomonadati</taxon>
        <taxon>Pseudomonadota</taxon>
        <taxon>Alphaproteobacteria</taxon>
        <taxon>Hyphomicrobiales</taxon>
        <taxon>Phyllobacteriaceae</taxon>
        <taxon>Mesorhizobium</taxon>
    </lineage>
</organism>
<proteinExistence type="predicted"/>
<name>A0ABW4WJV2_9HYPH</name>
<keyword evidence="3" id="KW-1185">Reference proteome</keyword>
<evidence type="ECO:0000259" key="1">
    <source>
        <dbReference type="Pfam" id="PF15579"/>
    </source>
</evidence>
<evidence type="ECO:0000313" key="3">
    <source>
        <dbReference type="Proteomes" id="UP001597349"/>
    </source>
</evidence>
<gene>
    <name evidence="2" type="ORF">ACFSQT_28305</name>
</gene>
<protein>
    <submittedName>
        <fullName evidence="2">Imm52 family immunity protein</fullName>
    </submittedName>
</protein>
<dbReference type="Proteomes" id="UP001597349">
    <property type="component" value="Unassembled WGS sequence"/>
</dbReference>
<accession>A0ABW4WJV2</accession>
<comment type="caution">
    <text evidence="2">The sequence shown here is derived from an EMBL/GenBank/DDBJ whole genome shotgun (WGS) entry which is preliminary data.</text>
</comment>
<dbReference type="EMBL" id="JBHUGY010000047">
    <property type="protein sequence ID" value="MFD2056840.1"/>
    <property type="molecule type" value="Genomic_DNA"/>
</dbReference>
<dbReference type="RefSeq" id="WP_379024322.1">
    <property type="nucleotide sequence ID" value="NZ_JBHUGY010000047.1"/>
</dbReference>
<dbReference type="InterPro" id="IPR028969">
    <property type="entry name" value="Imm52"/>
</dbReference>
<feature type="domain" description="Immunity protein 52" evidence="1">
    <location>
        <begin position="7"/>
        <end position="158"/>
    </location>
</feature>
<reference evidence="3" key="1">
    <citation type="journal article" date="2019" name="Int. J. Syst. Evol. Microbiol.">
        <title>The Global Catalogue of Microorganisms (GCM) 10K type strain sequencing project: providing services to taxonomists for standard genome sequencing and annotation.</title>
        <authorList>
            <consortium name="The Broad Institute Genomics Platform"/>
            <consortium name="The Broad Institute Genome Sequencing Center for Infectious Disease"/>
            <person name="Wu L."/>
            <person name="Ma J."/>
        </authorList>
    </citation>
    <scope>NUCLEOTIDE SEQUENCE [LARGE SCALE GENOMIC DNA]</scope>
    <source>
        <strain evidence="3">CGMCC 1.16226</strain>
    </source>
</reference>
<sequence>MSINIYVYWGPRNETIDDLVLRTQSHFRTLSDSDERLSRWAPLGRSLKKAVASEKVDISSAEVLRSWLLKGQNKTDVVPRQPIPELGYHLSFWNQRLGNLEASTSIYCGAFSEYLSSDSQNNASLELNYLEEVGIKSDLLINIFCNLLEIWNPIWGAVWKYAPNGHPNGIPSDTSKIQLAFYQQIADLGPKNRLIGREQHVGSGGSVWINNQVAHLLERN</sequence>
<dbReference type="Pfam" id="PF15579">
    <property type="entry name" value="Imm52"/>
    <property type="match status" value="1"/>
</dbReference>